<dbReference type="InterPro" id="IPR050194">
    <property type="entry name" value="Glycosyltransferase_grp1"/>
</dbReference>
<dbReference type="PANTHER" id="PTHR45947">
    <property type="entry name" value="SULFOQUINOVOSYL TRANSFERASE SQD2"/>
    <property type="match status" value="1"/>
</dbReference>
<dbReference type="SUPFAM" id="SSF53756">
    <property type="entry name" value="UDP-Glycosyltransferase/glycogen phosphorylase"/>
    <property type="match status" value="1"/>
</dbReference>
<dbReference type="InterPro" id="IPR028098">
    <property type="entry name" value="Glyco_trans_4-like_N"/>
</dbReference>
<dbReference type="Proteomes" id="UP000516046">
    <property type="component" value="Chromosome"/>
</dbReference>
<evidence type="ECO:0000313" key="4">
    <source>
        <dbReference type="Proteomes" id="UP000516046"/>
    </source>
</evidence>
<dbReference type="Pfam" id="PF13439">
    <property type="entry name" value="Glyco_transf_4"/>
    <property type="match status" value="1"/>
</dbReference>
<sequence length="390" mass="42500">MKVALFSGAGAVKCAASTYTSVLKSGLEKAGHQVLLVTADPAIDDCFAQDGKVYCPAKMTPSLYGMSVRTSLLGPMEELLNNFRPDIVHIVTLDEMGLAGLKYAQRRRLPLVTTIHNLHDALEGYGINKAYDNLAKMKVRSTVRKIVTESDVVCSPSGQTAGLLQELDIPCDLQRSPYCIDLENFHPAEATEQTRKRLNLPEDATCYIFAGRLLDDCGLDELLEAWNASVPAIDNLHLIVAGSGADAAFFAEKVKMLSLSYQVTFVGELSQHDLNDCFSCCRAFVSASRSSAVKASPLEAQAAGLPVILQKDSANAELVRDGVNGFTYDTPAQFGEKLHMMAELDPEGEVLLRKLVRKSAINLSDKNLAAVMADTYETAKHRHKESLRDE</sequence>
<keyword evidence="3" id="KW-0808">Transferase</keyword>
<organism evidence="3 4">
    <name type="scientific">Caproicibacterium amylolyticum</name>
    <dbReference type="NCBI Taxonomy" id="2766537"/>
    <lineage>
        <taxon>Bacteria</taxon>
        <taxon>Bacillati</taxon>
        <taxon>Bacillota</taxon>
        <taxon>Clostridia</taxon>
        <taxon>Eubacteriales</taxon>
        <taxon>Oscillospiraceae</taxon>
        <taxon>Caproicibacterium</taxon>
    </lineage>
</organism>
<evidence type="ECO:0000259" key="1">
    <source>
        <dbReference type="Pfam" id="PF00534"/>
    </source>
</evidence>
<reference evidence="3 4" key="1">
    <citation type="submission" date="2020-08" db="EMBL/GenBank/DDBJ databases">
        <authorList>
            <person name="Ren C."/>
            <person name="Gu Y."/>
            <person name="Xu Y."/>
        </authorList>
    </citation>
    <scope>NUCLEOTIDE SEQUENCE [LARGE SCALE GENOMIC DNA]</scope>
    <source>
        <strain evidence="3 4">LBM18003</strain>
    </source>
</reference>
<name>A0A7G9WJ72_9FIRM</name>
<dbReference type="GO" id="GO:0016757">
    <property type="term" value="F:glycosyltransferase activity"/>
    <property type="evidence" value="ECO:0007669"/>
    <property type="project" value="InterPro"/>
</dbReference>
<gene>
    <name evidence="3" type="ORF">H6X83_03630</name>
</gene>
<feature type="domain" description="Glycosyl transferase family 1" evidence="1">
    <location>
        <begin position="192"/>
        <end position="333"/>
    </location>
</feature>
<evidence type="ECO:0000259" key="2">
    <source>
        <dbReference type="Pfam" id="PF13439"/>
    </source>
</evidence>
<protein>
    <submittedName>
        <fullName evidence="3">Glycosyltransferase family 4 protein</fullName>
    </submittedName>
</protein>
<proteinExistence type="predicted"/>
<dbReference type="RefSeq" id="WP_212507802.1">
    <property type="nucleotide sequence ID" value="NZ_CP060696.1"/>
</dbReference>
<evidence type="ECO:0000313" key="3">
    <source>
        <dbReference type="EMBL" id="QNO18734.1"/>
    </source>
</evidence>
<dbReference type="Gene3D" id="3.40.50.2000">
    <property type="entry name" value="Glycogen Phosphorylase B"/>
    <property type="match status" value="2"/>
</dbReference>
<dbReference type="PANTHER" id="PTHR45947:SF3">
    <property type="entry name" value="SULFOQUINOVOSYL TRANSFERASE SQD2"/>
    <property type="match status" value="1"/>
</dbReference>
<dbReference type="AlphaFoldDB" id="A0A7G9WJ72"/>
<dbReference type="InterPro" id="IPR001296">
    <property type="entry name" value="Glyco_trans_1"/>
</dbReference>
<dbReference type="EMBL" id="CP060696">
    <property type="protein sequence ID" value="QNO18734.1"/>
    <property type="molecule type" value="Genomic_DNA"/>
</dbReference>
<feature type="domain" description="Glycosyltransferase subfamily 4-like N-terminal" evidence="2">
    <location>
        <begin position="17"/>
        <end position="183"/>
    </location>
</feature>
<dbReference type="KEGG" id="caml:H6X83_03630"/>
<dbReference type="CDD" id="cd03801">
    <property type="entry name" value="GT4_PimA-like"/>
    <property type="match status" value="1"/>
</dbReference>
<dbReference type="Pfam" id="PF00534">
    <property type="entry name" value="Glycos_transf_1"/>
    <property type="match status" value="1"/>
</dbReference>
<keyword evidence="4" id="KW-1185">Reference proteome</keyword>
<accession>A0A7G9WJ72</accession>